<dbReference type="EMBL" id="JACHCB010000002">
    <property type="protein sequence ID" value="MBB6108656.1"/>
    <property type="molecule type" value="Genomic_DNA"/>
</dbReference>
<reference evidence="1 2" key="1">
    <citation type="submission" date="2020-08" db="EMBL/GenBank/DDBJ databases">
        <title>Genomic Encyclopedia of Type Strains, Phase IV (KMG-V): Genome sequencing to study the core and pangenomes of soil and plant-associated prokaryotes.</title>
        <authorList>
            <person name="Whitman W."/>
        </authorList>
    </citation>
    <scope>NUCLEOTIDE SEQUENCE [LARGE SCALE GENOMIC DNA]</scope>
    <source>
        <strain evidence="1 2">ANJLi2</strain>
    </source>
</reference>
<accession>A0ABR6PFW6</accession>
<evidence type="ECO:0000313" key="1">
    <source>
        <dbReference type="EMBL" id="MBB6108656.1"/>
    </source>
</evidence>
<keyword evidence="2" id="KW-1185">Reference proteome</keyword>
<dbReference type="Proteomes" id="UP000541583">
    <property type="component" value="Unassembled WGS sequence"/>
</dbReference>
<name>A0ABR6PFW6_9SPHI</name>
<gene>
    <name evidence="1" type="ORF">HDF23_001391</name>
</gene>
<protein>
    <submittedName>
        <fullName evidence="1">Uncharacterized protein</fullName>
    </submittedName>
</protein>
<proteinExistence type="predicted"/>
<comment type="caution">
    <text evidence="1">The sequence shown here is derived from an EMBL/GenBank/DDBJ whole genome shotgun (WGS) entry which is preliminary data.</text>
</comment>
<organism evidence="1 2">
    <name type="scientific">Mucilaginibacter lappiensis</name>
    <dbReference type="NCBI Taxonomy" id="354630"/>
    <lineage>
        <taxon>Bacteria</taxon>
        <taxon>Pseudomonadati</taxon>
        <taxon>Bacteroidota</taxon>
        <taxon>Sphingobacteriia</taxon>
        <taxon>Sphingobacteriales</taxon>
        <taxon>Sphingobacteriaceae</taxon>
        <taxon>Mucilaginibacter</taxon>
    </lineage>
</organism>
<sequence length="36" mass="4218">MDIVIILFLLMIGPDVKVQFRFLFDQIKNHGNQSRA</sequence>
<evidence type="ECO:0000313" key="2">
    <source>
        <dbReference type="Proteomes" id="UP000541583"/>
    </source>
</evidence>